<evidence type="ECO:0000313" key="7">
    <source>
        <dbReference type="Proteomes" id="UP000616114"/>
    </source>
</evidence>
<reference evidence="6" key="1">
    <citation type="journal article" date="2014" name="Int. J. Syst. Evol. Microbiol.">
        <title>Complete genome sequence of Corynebacterium casei LMG S-19264T (=DSM 44701T), isolated from a smear-ripened cheese.</title>
        <authorList>
            <consortium name="US DOE Joint Genome Institute (JGI-PGF)"/>
            <person name="Walter F."/>
            <person name="Albersmeier A."/>
            <person name="Kalinowski J."/>
            <person name="Ruckert C."/>
        </authorList>
    </citation>
    <scope>NUCLEOTIDE SEQUENCE</scope>
    <source>
        <strain evidence="6">CGMCC 1.12785</strain>
    </source>
</reference>
<gene>
    <name evidence="6" type="primary">salR</name>
    <name evidence="6" type="ORF">GCM10011333_14620</name>
</gene>
<dbReference type="InterPro" id="IPR010982">
    <property type="entry name" value="Lambda_DNA-bd_dom_sf"/>
</dbReference>
<name>A0A8J2TXK2_9MICO</name>
<dbReference type="GO" id="GO:0003700">
    <property type="term" value="F:DNA-binding transcription factor activity"/>
    <property type="evidence" value="ECO:0007669"/>
    <property type="project" value="TreeGrafter"/>
</dbReference>
<feature type="region of interest" description="Disordered" evidence="4">
    <location>
        <begin position="359"/>
        <end position="411"/>
    </location>
</feature>
<dbReference type="Gene3D" id="1.10.260.40">
    <property type="entry name" value="lambda repressor-like DNA-binding domains"/>
    <property type="match status" value="1"/>
</dbReference>
<evidence type="ECO:0000256" key="2">
    <source>
        <dbReference type="ARBA" id="ARBA00023125"/>
    </source>
</evidence>
<dbReference type="SMART" id="SM00354">
    <property type="entry name" value="HTH_LACI"/>
    <property type="match status" value="1"/>
</dbReference>
<dbReference type="SUPFAM" id="SSF53822">
    <property type="entry name" value="Periplasmic binding protein-like I"/>
    <property type="match status" value="1"/>
</dbReference>
<keyword evidence="2" id="KW-0238">DNA-binding</keyword>
<dbReference type="PANTHER" id="PTHR30146:SF109">
    <property type="entry name" value="HTH-TYPE TRANSCRIPTIONAL REGULATOR GALS"/>
    <property type="match status" value="1"/>
</dbReference>
<dbReference type="InterPro" id="IPR028082">
    <property type="entry name" value="Peripla_BP_I"/>
</dbReference>
<dbReference type="PROSITE" id="PS50932">
    <property type="entry name" value="HTH_LACI_2"/>
    <property type="match status" value="1"/>
</dbReference>
<evidence type="ECO:0000256" key="4">
    <source>
        <dbReference type="SAM" id="MobiDB-lite"/>
    </source>
</evidence>
<dbReference type="CDD" id="cd01392">
    <property type="entry name" value="HTH_LacI"/>
    <property type="match status" value="1"/>
</dbReference>
<protein>
    <submittedName>
        <fullName evidence="6">LacI family transcriptional regulator</fullName>
    </submittedName>
</protein>
<reference evidence="6" key="2">
    <citation type="submission" date="2020-09" db="EMBL/GenBank/DDBJ databases">
        <authorList>
            <person name="Sun Q."/>
            <person name="Zhou Y."/>
        </authorList>
    </citation>
    <scope>NUCLEOTIDE SEQUENCE</scope>
    <source>
        <strain evidence="6">CGMCC 1.12785</strain>
    </source>
</reference>
<dbReference type="GO" id="GO:0000976">
    <property type="term" value="F:transcription cis-regulatory region binding"/>
    <property type="evidence" value="ECO:0007669"/>
    <property type="project" value="TreeGrafter"/>
</dbReference>
<feature type="region of interest" description="Disordered" evidence="4">
    <location>
        <begin position="109"/>
        <end position="146"/>
    </location>
</feature>
<dbReference type="InterPro" id="IPR000843">
    <property type="entry name" value="HTH_LacI"/>
</dbReference>
<feature type="compositionally biased region" description="Low complexity" evidence="4">
    <location>
        <begin position="391"/>
        <end position="406"/>
    </location>
</feature>
<evidence type="ECO:0000256" key="3">
    <source>
        <dbReference type="ARBA" id="ARBA00023163"/>
    </source>
</evidence>
<feature type="compositionally biased region" description="Gly residues" evidence="4">
    <location>
        <begin position="135"/>
        <end position="146"/>
    </location>
</feature>
<evidence type="ECO:0000256" key="1">
    <source>
        <dbReference type="ARBA" id="ARBA00023015"/>
    </source>
</evidence>
<sequence length="429" mass="43754">MSGMSSARGTGRATIRDVAAEAGVSTGLVSLAFKDPARVSAVRRARILDAADRLGYRPNFVARSLAADGSSFIGILLSDLHNPLFAEIADAARQEFDAHGSYALIASATKARPEGRAPENPEEGGQAGSGASARGPGGLRVPGATGGADRIADEQVIAMFRDLRPRGVLVIGTIADTALLSGLPSATPVVYASAVSPEGSAHPSVRADDDAGMALLFDHLTGRGHQRIAFVGGAGGEVSRLRLEAYLAQAEARGMPALVARADFSEQSGYRAGAELAGLDPRPTAVIAVNDLAGIGVQAAAEQAGLRLPADLAVAAFDNTYLAGLHRISLTTIDPRNAEVGRRAASRLLLALDPDGARHAGLPRDGARNASAPGAGDSDALRDVSSPIGESRGAASAPRSARFGGAHAVASPGTEDVLVRPELIVRDSA</sequence>
<dbReference type="Proteomes" id="UP000616114">
    <property type="component" value="Unassembled WGS sequence"/>
</dbReference>
<accession>A0A8J2TXK2</accession>
<keyword evidence="1" id="KW-0805">Transcription regulation</keyword>
<dbReference type="PANTHER" id="PTHR30146">
    <property type="entry name" value="LACI-RELATED TRANSCRIPTIONAL REPRESSOR"/>
    <property type="match status" value="1"/>
</dbReference>
<dbReference type="Pfam" id="PF13377">
    <property type="entry name" value="Peripla_BP_3"/>
    <property type="match status" value="1"/>
</dbReference>
<dbReference type="Pfam" id="PF00356">
    <property type="entry name" value="LacI"/>
    <property type="match status" value="1"/>
</dbReference>
<keyword evidence="3" id="KW-0804">Transcription</keyword>
<organism evidence="6 7">
    <name type="scientific">Sediminivirga luteola</name>
    <dbReference type="NCBI Taxonomy" id="1774748"/>
    <lineage>
        <taxon>Bacteria</taxon>
        <taxon>Bacillati</taxon>
        <taxon>Actinomycetota</taxon>
        <taxon>Actinomycetes</taxon>
        <taxon>Micrococcales</taxon>
        <taxon>Brevibacteriaceae</taxon>
        <taxon>Sediminivirga</taxon>
    </lineage>
</organism>
<proteinExistence type="predicted"/>
<comment type="caution">
    <text evidence="6">The sequence shown here is derived from an EMBL/GenBank/DDBJ whole genome shotgun (WGS) entry which is preliminary data.</text>
</comment>
<dbReference type="EMBL" id="BMFY01000005">
    <property type="protein sequence ID" value="GGA12801.1"/>
    <property type="molecule type" value="Genomic_DNA"/>
</dbReference>
<dbReference type="SUPFAM" id="SSF47413">
    <property type="entry name" value="lambda repressor-like DNA-binding domains"/>
    <property type="match status" value="1"/>
</dbReference>
<keyword evidence="7" id="KW-1185">Reference proteome</keyword>
<dbReference type="AlphaFoldDB" id="A0A8J2TXK2"/>
<dbReference type="InterPro" id="IPR046335">
    <property type="entry name" value="LacI/GalR-like_sensor"/>
</dbReference>
<evidence type="ECO:0000313" key="6">
    <source>
        <dbReference type="EMBL" id="GGA12801.1"/>
    </source>
</evidence>
<dbReference type="CDD" id="cd06267">
    <property type="entry name" value="PBP1_LacI_sugar_binding-like"/>
    <property type="match status" value="1"/>
</dbReference>
<feature type="domain" description="HTH lacI-type" evidence="5">
    <location>
        <begin position="13"/>
        <end position="67"/>
    </location>
</feature>
<evidence type="ECO:0000259" key="5">
    <source>
        <dbReference type="PROSITE" id="PS50932"/>
    </source>
</evidence>
<dbReference type="Gene3D" id="3.40.50.2300">
    <property type="match status" value="3"/>
</dbReference>